<dbReference type="Proteomes" id="UP000594454">
    <property type="component" value="Chromosome 1"/>
</dbReference>
<dbReference type="GO" id="GO:0010468">
    <property type="term" value="P:regulation of gene expression"/>
    <property type="evidence" value="ECO:0007669"/>
    <property type="project" value="UniProtKB-ARBA"/>
</dbReference>
<feature type="compositionally biased region" description="Acidic residues" evidence="6">
    <location>
        <begin position="19"/>
        <end position="28"/>
    </location>
</feature>
<evidence type="ECO:0000256" key="1">
    <source>
        <dbReference type="ARBA" id="ARBA00004123"/>
    </source>
</evidence>
<feature type="domain" description="Myb/SANT-like DNA-binding" evidence="7">
    <location>
        <begin position="51"/>
        <end position="136"/>
    </location>
</feature>
<dbReference type="AlphaFoldDB" id="A0A7R8YLR5"/>
<keyword evidence="3" id="KW-0238">DNA-binding</keyword>
<evidence type="ECO:0000259" key="7">
    <source>
        <dbReference type="Pfam" id="PF13837"/>
    </source>
</evidence>
<dbReference type="OMA" id="MNMDSKS"/>
<feature type="compositionally biased region" description="Polar residues" evidence="6">
    <location>
        <begin position="8"/>
        <end position="17"/>
    </location>
</feature>
<keyword evidence="9" id="KW-1185">Reference proteome</keyword>
<evidence type="ECO:0000313" key="8">
    <source>
        <dbReference type="EMBL" id="CAD7077808.1"/>
    </source>
</evidence>
<evidence type="ECO:0000313" key="9">
    <source>
        <dbReference type="Proteomes" id="UP000594454"/>
    </source>
</evidence>
<protein>
    <recommendedName>
        <fullName evidence="7">Myb/SANT-like DNA-binding domain-containing protein</fullName>
    </recommendedName>
</protein>
<dbReference type="InterPro" id="IPR044822">
    <property type="entry name" value="Myb_DNA-bind_4"/>
</dbReference>
<dbReference type="Gene3D" id="1.10.10.60">
    <property type="entry name" value="Homeodomain-like"/>
    <property type="match status" value="1"/>
</dbReference>
<evidence type="ECO:0000256" key="6">
    <source>
        <dbReference type="SAM" id="MobiDB-lite"/>
    </source>
</evidence>
<comment type="subcellular location">
    <subcellularLocation>
        <location evidence="1">Nucleus</location>
    </subcellularLocation>
</comment>
<dbReference type="EMBL" id="LR899009">
    <property type="protein sequence ID" value="CAD7077808.1"/>
    <property type="molecule type" value="Genomic_DNA"/>
</dbReference>
<sequence>MEPAPKNANGSQDSCYQISDDEMEENGQENENSSINEESEMNNSGRGSYERAWTTEATRALIHIRGPMEEQFSQGRHKRTTLWIMVTKQLQKLGYMYSAAKVQKKWHNILITYNKNINKKYQSGYVHWEFFEEMFKYLQGKKAQYDQPATPPIQQEEVNNHPLHHAFKFDDSIEIKPVTETNGYYHHSPYHMNQSHHQPPPAPQESKRMRYDPDQDDQPSFHGDLPLEITHENGSMDTDNSWWKDYFDRKLQVDREKVQLQREMHRDLMNFNKMTLIQQEKIERIKIDAINNLTTTLQKLVENKNKKC</sequence>
<proteinExistence type="predicted"/>
<gene>
    <name evidence="8" type="ORF">HERILL_LOCUS1120</name>
</gene>
<evidence type="ECO:0000256" key="4">
    <source>
        <dbReference type="ARBA" id="ARBA00023163"/>
    </source>
</evidence>
<dbReference type="OrthoDB" id="7786923at2759"/>
<evidence type="ECO:0000256" key="5">
    <source>
        <dbReference type="ARBA" id="ARBA00023242"/>
    </source>
</evidence>
<evidence type="ECO:0000256" key="2">
    <source>
        <dbReference type="ARBA" id="ARBA00023015"/>
    </source>
</evidence>
<dbReference type="PANTHER" id="PTHR21654">
    <property type="entry name" value="FI21293P1"/>
    <property type="match status" value="1"/>
</dbReference>
<keyword evidence="4" id="KW-0804">Transcription</keyword>
<dbReference type="GO" id="GO:0005634">
    <property type="term" value="C:nucleus"/>
    <property type="evidence" value="ECO:0007669"/>
    <property type="project" value="UniProtKB-SubCell"/>
</dbReference>
<dbReference type="PANTHER" id="PTHR21654:SF84">
    <property type="entry name" value="SI:DKEY-66I24.7"/>
    <property type="match status" value="1"/>
</dbReference>
<evidence type="ECO:0000256" key="3">
    <source>
        <dbReference type="ARBA" id="ARBA00023125"/>
    </source>
</evidence>
<feature type="region of interest" description="Disordered" evidence="6">
    <location>
        <begin position="184"/>
        <end position="222"/>
    </location>
</feature>
<name>A0A7R8YLR5_HERIL</name>
<dbReference type="InParanoid" id="A0A7R8YLR5"/>
<accession>A0A7R8YLR5</accession>
<feature type="compositionally biased region" description="Low complexity" evidence="6">
    <location>
        <begin position="29"/>
        <end position="45"/>
    </location>
</feature>
<keyword evidence="5" id="KW-0539">Nucleus</keyword>
<organism evidence="8 9">
    <name type="scientific">Hermetia illucens</name>
    <name type="common">Black soldier fly</name>
    <dbReference type="NCBI Taxonomy" id="343691"/>
    <lineage>
        <taxon>Eukaryota</taxon>
        <taxon>Metazoa</taxon>
        <taxon>Ecdysozoa</taxon>
        <taxon>Arthropoda</taxon>
        <taxon>Hexapoda</taxon>
        <taxon>Insecta</taxon>
        <taxon>Pterygota</taxon>
        <taxon>Neoptera</taxon>
        <taxon>Endopterygota</taxon>
        <taxon>Diptera</taxon>
        <taxon>Brachycera</taxon>
        <taxon>Stratiomyomorpha</taxon>
        <taxon>Stratiomyidae</taxon>
        <taxon>Hermetiinae</taxon>
        <taxon>Hermetia</taxon>
    </lineage>
</organism>
<keyword evidence="2" id="KW-0805">Transcription regulation</keyword>
<feature type="region of interest" description="Disordered" evidence="6">
    <location>
        <begin position="1"/>
        <end position="49"/>
    </location>
</feature>
<dbReference type="Pfam" id="PF13837">
    <property type="entry name" value="Myb_DNA-bind_4"/>
    <property type="match status" value="1"/>
</dbReference>
<reference evidence="8 9" key="1">
    <citation type="submission" date="2020-11" db="EMBL/GenBank/DDBJ databases">
        <authorList>
            <person name="Wallbank WR R."/>
            <person name="Pardo Diaz C."/>
            <person name="Kozak K."/>
            <person name="Martin S."/>
            <person name="Jiggins C."/>
            <person name="Moest M."/>
            <person name="Warren A I."/>
            <person name="Generalovic N T."/>
            <person name="Byers J.R.P. K."/>
            <person name="Montejo-Kovacevich G."/>
            <person name="Yen C E."/>
        </authorList>
    </citation>
    <scope>NUCLEOTIDE SEQUENCE [LARGE SCALE GENOMIC DNA]</scope>
</reference>
<dbReference type="GO" id="GO:0003677">
    <property type="term" value="F:DNA binding"/>
    <property type="evidence" value="ECO:0007669"/>
    <property type="project" value="UniProtKB-KW"/>
</dbReference>